<protein>
    <recommendedName>
        <fullName evidence="4">Secreted protein</fullName>
    </recommendedName>
</protein>
<dbReference type="EMBL" id="JAGMUX010000009">
    <property type="protein sequence ID" value="KAH7248768.1"/>
    <property type="molecule type" value="Genomic_DNA"/>
</dbReference>
<comment type="caution">
    <text evidence="2">The sequence shown here is derived from an EMBL/GenBank/DDBJ whole genome shotgun (WGS) entry which is preliminary data.</text>
</comment>
<name>A0A9P9H1S6_FUSRE</name>
<evidence type="ECO:0000313" key="3">
    <source>
        <dbReference type="Proteomes" id="UP000720189"/>
    </source>
</evidence>
<dbReference type="GeneID" id="70220183"/>
<gene>
    <name evidence="2" type="ORF">BKA55DRAFT_540192</name>
</gene>
<keyword evidence="3" id="KW-1185">Reference proteome</keyword>
<reference evidence="2" key="1">
    <citation type="journal article" date="2021" name="Nat. Commun.">
        <title>Genetic determinants of endophytism in the Arabidopsis root mycobiome.</title>
        <authorList>
            <person name="Mesny F."/>
            <person name="Miyauchi S."/>
            <person name="Thiergart T."/>
            <person name="Pickel B."/>
            <person name="Atanasova L."/>
            <person name="Karlsson M."/>
            <person name="Huettel B."/>
            <person name="Barry K.W."/>
            <person name="Haridas S."/>
            <person name="Chen C."/>
            <person name="Bauer D."/>
            <person name="Andreopoulos W."/>
            <person name="Pangilinan J."/>
            <person name="LaButti K."/>
            <person name="Riley R."/>
            <person name="Lipzen A."/>
            <person name="Clum A."/>
            <person name="Drula E."/>
            <person name="Henrissat B."/>
            <person name="Kohler A."/>
            <person name="Grigoriev I.V."/>
            <person name="Martin F.M."/>
            <person name="Hacquard S."/>
        </authorList>
    </citation>
    <scope>NUCLEOTIDE SEQUENCE</scope>
    <source>
        <strain evidence="2">MPI-CAGE-AT-0023</strain>
    </source>
</reference>
<evidence type="ECO:0000313" key="2">
    <source>
        <dbReference type="EMBL" id="KAH7248768.1"/>
    </source>
</evidence>
<dbReference type="RefSeq" id="XP_046048563.1">
    <property type="nucleotide sequence ID" value="XM_046190229.1"/>
</dbReference>
<keyword evidence="1" id="KW-0732">Signal</keyword>
<evidence type="ECO:0008006" key="4">
    <source>
        <dbReference type="Google" id="ProtNLM"/>
    </source>
</evidence>
<feature type="signal peptide" evidence="1">
    <location>
        <begin position="1"/>
        <end position="16"/>
    </location>
</feature>
<accession>A0A9P9H1S6</accession>
<dbReference type="Proteomes" id="UP000720189">
    <property type="component" value="Unassembled WGS sequence"/>
</dbReference>
<feature type="chain" id="PRO_5040485144" description="Secreted protein" evidence="1">
    <location>
        <begin position="17"/>
        <end position="108"/>
    </location>
</feature>
<organism evidence="2 3">
    <name type="scientific">Fusarium redolens</name>
    <dbReference type="NCBI Taxonomy" id="48865"/>
    <lineage>
        <taxon>Eukaryota</taxon>
        <taxon>Fungi</taxon>
        <taxon>Dikarya</taxon>
        <taxon>Ascomycota</taxon>
        <taxon>Pezizomycotina</taxon>
        <taxon>Sordariomycetes</taxon>
        <taxon>Hypocreomycetidae</taxon>
        <taxon>Hypocreales</taxon>
        <taxon>Nectriaceae</taxon>
        <taxon>Fusarium</taxon>
        <taxon>Fusarium redolens species complex</taxon>
    </lineage>
</organism>
<proteinExistence type="predicted"/>
<evidence type="ECO:0000256" key="1">
    <source>
        <dbReference type="SAM" id="SignalP"/>
    </source>
</evidence>
<sequence>MLHRTLRLLLARGVAAAALSRRPTPISVANGSDSTLSSSVELAHPHPTRWAVSPEQQRLPEVQSTPQIQFRSSLISLQAASNAGCGPLGSRPFAAIVSVPILYTKCRH</sequence>
<dbReference type="AlphaFoldDB" id="A0A9P9H1S6"/>